<gene>
    <name evidence="3" type="ORF">OIU77_014693</name>
</gene>
<comment type="caution">
    <text evidence="3">The sequence shown here is derived from an EMBL/GenBank/DDBJ whole genome shotgun (WGS) entry which is preliminary data.</text>
</comment>
<feature type="chain" id="PRO_5047166625" evidence="2">
    <location>
        <begin position="23"/>
        <end position="108"/>
    </location>
</feature>
<dbReference type="Proteomes" id="UP001141253">
    <property type="component" value="Chromosome 10"/>
</dbReference>
<reference evidence="3" key="1">
    <citation type="submission" date="2022-10" db="EMBL/GenBank/DDBJ databases">
        <authorList>
            <person name="Hyden B.L."/>
            <person name="Feng K."/>
            <person name="Yates T."/>
            <person name="Jawdy S."/>
            <person name="Smart L.B."/>
            <person name="Muchero W."/>
        </authorList>
    </citation>
    <scope>NUCLEOTIDE SEQUENCE</scope>
    <source>
        <tissue evidence="3">Shoot tip</tissue>
    </source>
</reference>
<keyword evidence="2" id="KW-0732">Signal</keyword>
<evidence type="ECO:0000256" key="1">
    <source>
        <dbReference type="SAM" id="MobiDB-lite"/>
    </source>
</evidence>
<reference evidence="3" key="2">
    <citation type="journal article" date="2023" name="Int. J. Mol. Sci.">
        <title>De Novo Assembly and Annotation of 11 Diverse Shrub Willow (Salix) Genomes Reveals Novel Gene Organization in Sex-Linked Regions.</title>
        <authorList>
            <person name="Hyden B."/>
            <person name="Feng K."/>
            <person name="Yates T.B."/>
            <person name="Jawdy S."/>
            <person name="Cereghino C."/>
            <person name="Smart L.B."/>
            <person name="Muchero W."/>
        </authorList>
    </citation>
    <scope>NUCLEOTIDE SEQUENCE</scope>
    <source>
        <tissue evidence="3">Shoot tip</tissue>
    </source>
</reference>
<name>A0ABQ8ZYS1_9ROSI</name>
<feature type="region of interest" description="Disordered" evidence="1">
    <location>
        <begin position="58"/>
        <end position="108"/>
    </location>
</feature>
<evidence type="ECO:0000256" key="2">
    <source>
        <dbReference type="SAM" id="SignalP"/>
    </source>
</evidence>
<evidence type="ECO:0000313" key="3">
    <source>
        <dbReference type="EMBL" id="KAJ6313237.1"/>
    </source>
</evidence>
<accession>A0ABQ8ZYS1</accession>
<protein>
    <submittedName>
        <fullName evidence="3">Uncharacterized protein</fullName>
    </submittedName>
</protein>
<proteinExistence type="predicted"/>
<organism evidence="3 4">
    <name type="scientific">Salix suchowensis</name>
    <dbReference type="NCBI Taxonomy" id="1278906"/>
    <lineage>
        <taxon>Eukaryota</taxon>
        <taxon>Viridiplantae</taxon>
        <taxon>Streptophyta</taxon>
        <taxon>Embryophyta</taxon>
        <taxon>Tracheophyta</taxon>
        <taxon>Spermatophyta</taxon>
        <taxon>Magnoliopsida</taxon>
        <taxon>eudicotyledons</taxon>
        <taxon>Gunneridae</taxon>
        <taxon>Pentapetalae</taxon>
        <taxon>rosids</taxon>
        <taxon>fabids</taxon>
        <taxon>Malpighiales</taxon>
        <taxon>Salicaceae</taxon>
        <taxon>Saliceae</taxon>
        <taxon>Salix</taxon>
    </lineage>
</organism>
<dbReference type="EMBL" id="JAPFFI010000024">
    <property type="protein sequence ID" value="KAJ6313237.1"/>
    <property type="molecule type" value="Genomic_DNA"/>
</dbReference>
<feature type="signal peptide" evidence="2">
    <location>
        <begin position="1"/>
        <end position="22"/>
    </location>
</feature>
<evidence type="ECO:0000313" key="4">
    <source>
        <dbReference type="Proteomes" id="UP001141253"/>
    </source>
</evidence>
<keyword evidence="4" id="KW-1185">Reference proteome</keyword>
<sequence length="108" mass="12408">MRSLEMQITYLLVLFVGVVVLAAPSFADYYEGPKYVPKTPYSKPPQVEKPLPDIRIRIPTPFIPTKPPRPRKLPKFPPPPPSRKRLPPYRHYPGHPPAENPQHIKPNN</sequence>